<dbReference type="RefSeq" id="WP_206782713.1">
    <property type="nucleotide sequence ID" value="NZ_CM125968.1"/>
</dbReference>
<dbReference type="EMBL" id="JAEMWV010000005">
    <property type="protein sequence ID" value="MBN8252338.1"/>
    <property type="molecule type" value="Genomic_DNA"/>
</dbReference>
<gene>
    <name evidence="1" type="ORF">JF537_12235</name>
</gene>
<dbReference type="InterPro" id="IPR027417">
    <property type="entry name" value="P-loop_NTPase"/>
</dbReference>
<name>A0A8I1MFD7_9BACI</name>
<dbReference type="GeneID" id="93682797"/>
<reference evidence="1" key="1">
    <citation type="submission" date="2020-12" db="EMBL/GenBank/DDBJ databases">
        <title>PHA producing bacteria isolated from mangrove.</title>
        <authorList>
            <person name="Zheng W."/>
            <person name="Yu S."/>
            <person name="Huang Y."/>
        </authorList>
    </citation>
    <scope>NUCLEOTIDE SEQUENCE</scope>
    <source>
        <strain evidence="1">GN22-4</strain>
    </source>
</reference>
<sequence length="220" mass="24698">MSALLEVQGVSKTHGNTAVLRNLSFTASAGTITTIISADYKKLTALLELLSLSSDPDIGDILLNHSSLLRIKAKERRKLKVKIQELNPHQKMKAHPRETCLEFLEKVIQNIPDSIQSTNRNNLISNVTSQCSFPLTLLNQPLHSLSQVDKEKLLMTSCLLVSPSLLVVNSLAYKYSHSFYEVLHKLKQSLNIPILFITQQIPKQLHTSITYLEDQSLPMQ</sequence>
<dbReference type="Gene3D" id="3.40.50.300">
    <property type="entry name" value="P-loop containing nucleotide triphosphate hydrolases"/>
    <property type="match status" value="1"/>
</dbReference>
<protein>
    <submittedName>
        <fullName evidence="1">Uncharacterized protein</fullName>
    </submittedName>
</protein>
<dbReference type="SUPFAM" id="SSF52540">
    <property type="entry name" value="P-loop containing nucleoside triphosphate hydrolases"/>
    <property type="match status" value="1"/>
</dbReference>
<accession>A0A8I1MFD7</accession>
<dbReference type="Proteomes" id="UP000664578">
    <property type="component" value="Unassembled WGS sequence"/>
</dbReference>
<evidence type="ECO:0000313" key="1">
    <source>
        <dbReference type="EMBL" id="MBN8252338.1"/>
    </source>
</evidence>
<dbReference type="AlphaFoldDB" id="A0A8I1MFD7"/>
<proteinExistence type="predicted"/>
<evidence type="ECO:0000313" key="2">
    <source>
        <dbReference type="Proteomes" id="UP000664578"/>
    </source>
</evidence>
<organism evidence="1 2">
    <name type="scientific">Priestia flexa</name>
    <dbReference type="NCBI Taxonomy" id="86664"/>
    <lineage>
        <taxon>Bacteria</taxon>
        <taxon>Bacillati</taxon>
        <taxon>Bacillota</taxon>
        <taxon>Bacilli</taxon>
        <taxon>Bacillales</taxon>
        <taxon>Bacillaceae</taxon>
        <taxon>Priestia</taxon>
    </lineage>
</organism>
<comment type="caution">
    <text evidence="1">The sequence shown here is derived from an EMBL/GenBank/DDBJ whole genome shotgun (WGS) entry which is preliminary data.</text>
</comment>